<proteinExistence type="predicted"/>
<reference evidence="3" key="1">
    <citation type="journal article" date="2018" name="Int. J. Syst. Evol. Microbiol.">
        <title>Jatrophihabitans telluris sp. nov., isolated from sediment soil of lava forest wetlands and the emended description of the genus Jatrophihabitans.</title>
        <authorList>
            <person name="Lee K.C."/>
            <person name="Suh M.K."/>
            <person name="Eom M.K."/>
            <person name="Kim K.K."/>
            <person name="Kim J.S."/>
            <person name="Kim D.S."/>
            <person name="Ko S.H."/>
            <person name="Shin Y.K."/>
            <person name="Lee J.S."/>
        </authorList>
    </citation>
    <scope>NUCLEOTIDE SEQUENCE</scope>
    <source>
        <strain evidence="3">N237</strain>
    </source>
</reference>
<feature type="signal peptide" evidence="2">
    <location>
        <begin position="1"/>
        <end position="40"/>
    </location>
</feature>
<name>A0ABY4QUT3_9ACTN</name>
<feature type="compositionally biased region" description="Polar residues" evidence="1">
    <location>
        <begin position="150"/>
        <end position="162"/>
    </location>
</feature>
<dbReference type="InterPro" id="IPR008972">
    <property type="entry name" value="Cupredoxin"/>
</dbReference>
<feature type="region of interest" description="Disordered" evidence="1">
    <location>
        <begin position="149"/>
        <end position="178"/>
    </location>
</feature>
<evidence type="ECO:0000256" key="2">
    <source>
        <dbReference type="SAM" id="SignalP"/>
    </source>
</evidence>
<dbReference type="SUPFAM" id="SSF49503">
    <property type="entry name" value="Cupredoxins"/>
    <property type="match status" value="1"/>
</dbReference>
<protein>
    <recommendedName>
        <fullName evidence="5">Plastocyanin-like domain-containing protein</fullName>
    </recommendedName>
</protein>
<organism evidence="3 4">
    <name type="scientific">Jatrophihabitans telluris</name>
    <dbReference type="NCBI Taxonomy" id="2038343"/>
    <lineage>
        <taxon>Bacteria</taxon>
        <taxon>Bacillati</taxon>
        <taxon>Actinomycetota</taxon>
        <taxon>Actinomycetes</taxon>
        <taxon>Jatrophihabitantales</taxon>
        <taxon>Jatrophihabitantaceae</taxon>
        <taxon>Jatrophihabitans</taxon>
    </lineage>
</organism>
<dbReference type="Gene3D" id="2.60.40.420">
    <property type="entry name" value="Cupredoxins - blue copper proteins"/>
    <property type="match status" value="1"/>
</dbReference>
<evidence type="ECO:0000313" key="4">
    <source>
        <dbReference type="Proteomes" id="UP001056336"/>
    </source>
</evidence>
<gene>
    <name evidence="3" type="ORF">M6D93_11940</name>
</gene>
<dbReference type="RefSeq" id="WP_249769443.1">
    <property type="nucleotide sequence ID" value="NZ_CP097332.1"/>
</dbReference>
<evidence type="ECO:0008006" key="5">
    <source>
        <dbReference type="Google" id="ProtNLM"/>
    </source>
</evidence>
<keyword evidence="2" id="KW-0732">Signal</keyword>
<keyword evidence="4" id="KW-1185">Reference proteome</keyword>
<dbReference type="EMBL" id="CP097332">
    <property type="protein sequence ID" value="UQX87017.1"/>
    <property type="molecule type" value="Genomic_DNA"/>
</dbReference>
<evidence type="ECO:0000256" key="1">
    <source>
        <dbReference type="SAM" id="MobiDB-lite"/>
    </source>
</evidence>
<reference evidence="3" key="2">
    <citation type="submission" date="2022-05" db="EMBL/GenBank/DDBJ databases">
        <authorList>
            <person name="Kim J.-S."/>
            <person name="Lee K."/>
            <person name="Suh M."/>
            <person name="Eom M."/>
            <person name="Kim J.-S."/>
            <person name="Kim D.-S."/>
            <person name="Ko S.-H."/>
            <person name="Shin Y."/>
            <person name="Lee J.-S."/>
        </authorList>
    </citation>
    <scope>NUCLEOTIDE SEQUENCE</scope>
    <source>
        <strain evidence="3">N237</strain>
    </source>
</reference>
<evidence type="ECO:0000313" key="3">
    <source>
        <dbReference type="EMBL" id="UQX87017.1"/>
    </source>
</evidence>
<feature type="chain" id="PRO_5046210776" description="Plastocyanin-like domain-containing protein" evidence="2">
    <location>
        <begin position="41"/>
        <end position="527"/>
    </location>
</feature>
<sequence length="527" mass="55766">MRFNPVESAVGPRSRSRRRYRWQLPIAVAALLAASFTPFATSSSAAPAPPGQAEGLVCAAGSTADFYHPPKAPLATNPSFVLTTQDGYITTPDGNSIYMWGYAVGSGAYQDPGPVLCVNEGDSVTITLRNTLPVPTSIQFPGLTGVKANGSLSEPSTTTDSLATPAGADPGSAPNVTDSTAETKVTYSFVADHPGTFLYESGTNPELQVQMGLVGAIIVRPKLGNPCLSGAAVTDGTPCTPSSHVYDDAGATAGMATDPSSCGKAGPLACFSEFNPKKEYLHLLSEIDPALHEAAETGKYDYEMSAYKARYFFINGRSFPDTVSPNFAAHLPSQPYGALVHIQPRNTDPTSQDYNPEPALVRYLNSGPVDYPFHPHSNNERQIGFDASPLINTTSAALPADASVDRYSIVVPPGATIETEFAWVDQANWDPKNHAINSGGAGEVVVPDQQARTEGQFWSGTPYLGQHGDLATGVTQYNQCGEMYQVAHSHALFQATNYGASMGGMLTMIRIDPPNSFAQHANCTTGN</sequence>
<dbReference type="Proteomes" id="UP001056336">
    <property type="component" value="Chromosome"/>
</dbReference>
<accession>A0ABY4QUT3</accession>